<dbReference type="InterPro" id="IPR005467">
    <property type="entry name" value="His_kinase_dom"/>
</dbReference>
<keyword evidence="4" id="KW-0808">Transferase</keyword>
<keyword evidence="12" id="KW-1185">Reference proteome</keyword>
<evidence type="ECO:0000256" key="8">
    <source>
        <dbReference type="ARBA" id="ARBA00023012"/>
    </source>
</evidence>
<evidence type="ECO:0000256" key="2">
    <source>
        <dbReference type="ARBA" id="ARBA00012438"/>
    </source>
</evidence>
<dbReference type="SMART" id="SM00387">
    <property type="entry name" value="HATPase_c"/>
    <property type="match status" value="1"/>
</dbReference>
<comment type="caution">
    <text evidence="11">The sequence shown here is derived from an EMBL/GenBank/DDBJ whole genome shotgun (WGS) entry which is preliminary data.</text>
</comment>
<organism evidence="11 12">
    <name type="scientific">Alcaligenes parafaecalis</name>
    <dbReference type="NCBI Taxonomy" id="171260"/>
    <lineage>
        <taxon>Bacteria</taxon>
        <taxon>Pseudomonadati</taxon>
        <taxon>Pseudomonadota</taxon>
        <taxon>Betaproteobacteria</taxon>
        <taxon>Burkholderiales</taxon>
        <taxon>Alcaligenaceae</taxon>
        <taxon>Alcaligenes</taxon>
    </lineage>
</organism>
<dbReference type="Gene3D" id="1.10.287.130">
    <property type="match status" value="1"/>
</dbReference>
<dbReference type="Gene3D" id="3.30.565.10">
    <property type="entry name" value="Histidine kinase-like ATPase, C-terminal domain"/>
    <property type="match status" value="1"/>
</dbReference>
<dbReference type="GO" id="GO:0005524">
    <property type="term" value="F:ATP binding"/>
    <property type="evidence" value="ECO:0007669"/>
    <property type="project" value="UniProtKB-KW"/>
</dbReference>
<dbReference type="SUPFAM" id="SSF55874">
    <property type="entry name" value="ATPase domain of HSP90 chaperone/DNA topoisomerase II/histidine kinase"/>
    <property type="match status" value="1"/>
</dbReference>
<keyword evidence="3" id="KW-0597">Phosphoprotein</keyword>
<dbReference type="Pfam" id="PF02518">
    <property type="entry name" value="HATPase_c"/>
    <property type="match status" value="1"/>
</dbReference>
<accession>A0ABT3VJ13</accession>
<evidence type="ECO:0000256" key="4">
    <source>
        <dbReference type="ARBA" id="ARBA00022679"/>
    </source>
</evidence>
<evidence type="ECO:0000256" key="5">
    <source>
        <dbReference type="ARBA" id="ARBA00022741"/>
    </source>
</evidence>
<keyword evidence="5" id="KW-0547">Nucleotide-binding</keyword>
<keyword evidence="7 11" id="KW-0067">ATP-binding</keyword>
<dbReference type="PANTHER" id="PTHR43065:SF46">
    <property type="entry name" value="C4-DICARBOXYLATE TRANSPORT SENSOR PROTEIN DCTB"/>
    <property type="match status" value="1"/>
</dbReference>
<evidence type="ECO:0000256" key="7">
    <source>
        <dbReference type="ARBA" id="ARBA00022840"/>
    </source>
</evidence>
<dbReference type="PROSITE" id="PS50109">
    <property type="entry name" value="HIS_KIN"/>
    <property type="match status" value="1"/>
</dbReference>
<dbReference type="InterPro" id="IPR004358">
    <property type="entry name" value="Sig_transdc_His_kin-like_C"/>
</dbReference>
<dbReference type="PANTHER" id="PTHR43065">
    <property type="entry name" value="SENSOR HISTIDINE KINASE"/>
    <property type="match status" value="1"/>
</dbReference>
<dbReference type="SMART" id="SM00388">
    <property type="entry name" value="HisKA"/>
    <property type="match status" value="1"/>
</dbReference>
<dbReference type="Proteomes" id="UP001209916">
    <property type="component" value="Unassembled WGS sequence"/>
</dbReference>
<gene>
    <name evidence="11" type="ORF">OSH09_04705</name>
</gene>
<evidence type="ECO:0000256" key="1">
    <source>
        <dbReference type="ARBA" id="ARBA00000085"/>
    </source>
</evidence>
<dbReference type="PRINTS" id="PR00344">
    <property type="entry name" value="BCTRLSENSOR"/>
</dbReference>
<feature type="transmembrane region" description="Helical" evidence="9">
    <location>
        <begin position="216"/>
        <end position="236"/>
    </location>
</feature>
<name>A0ABT3VJ13_9BURK</name>
<evidence type="ECO:0000256" key="3">
    <source>
        <dbReference type="ARBA" id="ARBA00022553"/>
    </source>
</evidence>
<dbReference type="SUPFAM" id="SSF47384">
    <property type="entry name" value="Homodimeric domain of signal transducing histidine kinase"/>
    <property type="match status" value="1"/>
</dbReference>
<evidence type="ECO:0000259" key="10">
    <source>
        <dbReference type="PROSITE" id="PS50109"/>
    </source>
</evidence>
<reference evidence="11 12" key="1">
    <citation type="submission" date="2022-11" db="EMBL/GenBank/DDBJ databases">
        <title>Biodiversity and phylogenetic relationships of bacteria.</title>
        <authorList>
            <person name="Machado R.A.R."/>
            <person name="Bhat A."/>
            <person name="Loulou A."/>
            <person name="Kallel S."/>
        </authorList>
    </citation>
    <scope>NUCLEOTIDE SEQUENCE [LARGE SCALE GENOMIC DNA]</scope>
    <source>
        <strain evidence="11 12">DSM 13975</strain>
    </source>
</reference>
<evidence type="ECO:0000256" key="6">
    <source>
        <dbReference type="ARBA" id="ARBA00022777"/>
    </source>
</evidence>
<dbReference type="CDD" id="cd00082">
    <property type="entry name" value="HisKA"/>
    <property type="match status" value="1"/>
</dbReference>
<proteinExistence type="predicted"/>
<dbReference type="Pfam" id="PF00512">
    <property type="entry name" value="HisKA"/>
    <property type="match status" value="1"/>
</dbReference>
<evidence type="ECO:0000256" key="9">
    <source>
        <dbReference type="SAM" id="Phobius"/>
    </source>
</evidence>
<keyword evidence="9" id="KW-1133">Transmembrane helix</keyword>
<keyword evidence="9" id="KW-0812">Transmembrane</keyword>
<dbReference type="RefSeq" id="WP_266120314.1">
    <property type="nucleotide sequence ID" value="NZ_JAPKNA010000001.1"/>
</dbReference>
<dbReference type="InterPro" id="IPR003661">
    <property type="entry name" value="HisK_dim/P_dom"/>
</dbReference>
<keyword evidence="9" id="KW-0472">Membrane</keyword>
<evidence type="ECO:0000313" key="12">
    <source>
        <dbReference type="Proteomes" id="UP001209916"/>
    </source>
</evidence>
<dbReference type="EMBL" id="JAPKNA010000001">
    <property type="protein sequence ID" value="MCX5463473.1"/>
    <property type="molecule type" value="Genomic_DNA"/>
</dbReference>
<keyword evidence="6" id="KW-0418">Kinase</keyword>
<feature type="domain" description="Histidine kinase" evidence="10">
    <location>
        <begin position="267"/>
        <end position="484"/>
    </location>
</feature>
<protein>
    <recommendedName>
        <fullName evidence="2">histidine kinase</fullName>
        <ecNumber evidence="2">2.7.13.3</ecNumber>
    </recommendedName>
</protein>
<dbReference type="EC" id="2.7.13.3" evidence="2"/>
<dbReference type="InterPro" id="IPR036097">
    <property type="entry name" value="HisK_dim/P_sf"/>
</dbReference>
<keyword evidence="8" id="KW-0902">Two-component regulatory system</keyword>
<comment type="catalytic activity">
    <reaction evidence="1">
        <text>ATP + protein L-histidine = ADP + protein N-phospho-L-histidine.</text>
        <dbReference type="EC" id="2.7.13.3"/>
    </reaction>
</comment>
<evidence type="ECO:0000313" key="11">
    <source>
        <dbReference type="EMBL" id="MCX5463473.1"/>
    </source>
</evidence>
<sequence>MKSRHRTFLYGFLIWLGLSLTGATMLTRAELARQQEAFTVQSNIAYRLLGQRLAQQDAILQMLALLQPPVQRIERLGALEAIFPQVMAIYRQESGAAWTNPQWQQAQLQSLKAERAVLTDVRLAQGRYVLLVAAHPASFAVQLDLNAAIAWDEWPFQRNGSPMRVVLEWQDQQWVISPGLDHAGPAVFQSGKTLASTSQPFQLHTRRVLSYADLPWGQAALFALASALLVALVIYVRKQREQTLRAQELLRIGQVARLNALGEMAAGLAHELNQPLTSVLANTQASLRLLQEDPPDLEPAREAMTHSVEQIKRAASVLTGLRHSLRESGLAEQCRPVSLTQVLDESVHLLMPELERHGITLEKCLPPHDVDVVGEPVALGQIIHNLLNNAVSALGAAQTSNPCIWLEVQRRQGCVDLIVRDNGPGIDPQHLARVFEPFFTTRSDGLGLGLSLSESLAQAMGGGLTAFNDPKGGAVFALELQRVDEESS</sequence>
<dbReference type="InterPro" id="IPR036890">
    <property type="entry name" value="HATPase_C_sf"/>
</dbReference>
<dbReference type="InterPro" id="IPR003594">
    <property type="entry name" value="HATPase_dom"/>
</dbReference>